<dbReference type="RefSeq" id="WP_218633543.1">
    <property type="nucleotide sequence ID" value="NZ_JAHVAH010000001.1"/>
</dbReference>
<keyword evidence="1" id="KW-1133">Transmembrane helix</keyword>
<feature type="transmembrane region" description="Helical" evidence="1">
    <location>
        <begin position="6"/>
        <end position="29"/>
    </location>
</feature>
<keyword evidence="1" id="KW-0812">Transmembrane</keyword>
<evidence type="ECO:0000256" key="1">
    <source>
        <dbReference type="SAM" id="Phobius"/>
    </source>
</evidence>
<proteinExistence type="predicted"/>
<evidence type="ECO:0000313" key="3">
    <source>
        <dbReference type="Proteomes" id="UP000698028"/>
    </source>
</evidence>
<protein>
    <submittedName>
        <fullName evidence="2">Uncharacterized protein</fullName>
    </submittedName>
</protein>
<keyword evidence="3" id="KW-1185">Reference proteome</keyword>
<comment type="caution">
    <text evidence="2">The sequence shown here is derived from an EMBL/GenBank/DDBJ whole genome shotgun (WGS) entry which is preliminary data.</text>
</comment>
<keyword evidence="1" id="KW-0472">Membrane</keyword>
<accession>A0ABS6V7V1</accession>
<organism evidence="2 3">
    <name type="scientific">Sphingomicrobium clamense</name>
    <dbReference type="NCBI Taxonomy" id="2851013"/>
    <lineage>
        <taxon>Bacteria</taxon>
        <taxon>Pseudomonadati</taxon>
        <taxon>Pseudomonadota</taxon>
        <taxon>Alphaproteobacteria</taxon>
        <taxon>Sphingomonadales</taxon>
        <taxon>Sphingomonadaceae</taxon>
        <taxon>Sphingomicrobium</taxon>
    </lineage>
</organism>
<dbReference type="Proteomes" id="UP000698028">
    <property type="component" value="Unassembled WGS sequence"/>
</dbReference>
<gene>
    <name evidence="2" type="ORF">KTQ36_10155</name>
</gene>
<name>A0ABS6V7V1_9SPHN</name>
<evidence type="ECO:0000313" key="2">
    <source>
        <dbReference type="EMBL" id="MBW0145652.1"/>
    </source>
</evidence>
<dbReference type="EMBL" id="JAHVAH010000001">
    <property type="protein sequence ID" value="MBW0145652.1"/>
    <property type="molecule type" value="Genomic_DNA"/>
</dbReference>
<sequence length="46" mass="4860">MLGPNFQRQIFAGIASILMSALFVGSTVLPTDAIMGGDQVEKSIYA</sequence>
<reference evidence="2 3" key="1">
    <citation type="submission" date="2021-07" db="EMBL/GenBank/DDBJ databases">
        <title>The draft genome sequence of Sphingomicrobium sp. B8.</title>
        <authorList>
            <person name="Mu L."/>
        </authorList>
    </citation>
    <scope>NUCLEOTIDE SEQUENCE [LARGE SCALE GENOMIC DNA]</scope>
    <source>
        <strain evidence="2 3">B8</strain>
    </source>
</reference>